<keyword evidence="5 6" id="KW-0472">Membrane</keyword>
<feature type="transmembrane region" description="Helical" evidence="6">
    <location>
        <begin position="97"/>
        <end position="121"/>
    </location>
</feature>
<evidence type="ECO:0000256" key="1">
    <source>
        <dbReference type="ARBA" id="ARBA00004141"/>
    </source>
</evidence>
<keyword evidence="3" id="KW-0732">Signal</keyword>
<name>A0A8J8P7M7_HALGN</name>
<evidence type="ECO:0000256" key="2">
    <source>
        <dbReference type="ARBA" id="ARBA00022692"/>
    </source>
</evidence>
<reference evidence="8" key="1">
    <citation type="submission" date="2019-06" db="EMBL/GenBank/DDBJ databases">
        <authorList>
            <person name="Zheng W."/>
        </authorList>
    </citation>
    <scope>NUCLEOTIDE SEQUENCE</scope>
    <source>
        <strain evidence="8">QDHG01</strain>
    </source>
</reference>
<organism evidence="8 9">
    <name type="scientific">Halteria grandinella</name>
    <dbReference type="NCBI Taxonomy" id="5974"/>
    <lineage>
        <taxon>Eukaryota</taxon>
        <taxon>Sar</taxon>
        <taxon>Alveolata</taxon>
        <taxon>Ciliophora</taxon>
        <taxon>Intramacronucleata</taxon>
        <taxon>Spirotrichea</taxon>
        <taxon>Stichotrichia</taxon>
        <taxon>Sporadotrichida</taxon>
        <taxon>Halteriidae</taxon>
        <taxon>Halteria</taxon>
    </lineage>
</organism>
<evidence type="ECO:0000256" key="5">
    <source>
        <dbReference type="ARBA" id="ARBA00023136"/>
    </source>
</evidence>
<sequence>MSKQQTTPFFRSWKVVPILLAFHVAIQGLILTYITSHLPRLTEINFPPTTIEDAQHIASIFTSYKETHFELLILFHCSCFYLQGKLVLGGALFGIKLGFVLCVLMNTVGGFTCYLISKLFLSDIVHNKLRDKFEALSERVKEHSNNLFFYLTFLRVFPGSPNWMMNISFAHISAIHWYQVFFSIFIGLMPWNFFTCEGGEILSQIKSKSDVIKPETYLQLAAIAIAFLIPPLAKRFFLQEQDVKVKKQ</sequence>
<dbReference type="PANTHER" id="PTHR43220:SF21">
    <property type="entry name" value="TRANSMEMBRANE PROTEIN 41A"/>
    <property type="match status" value="1"/>
</dbReference>
<feature type="transmembrane region" description="Helical" evidence="6">
    <location>
        <begin position="12"/>
        <end position="34"/>
    </location>
</feature>
<evidence type="ECO:0000256" key="6">
    <source>
        <dbReference type="SAM" id="Phobius"/>
    </source>
</evidence>
<keyword evidence="9" id="KW-1185">Reference proteome</keyword>
<feature type="transmembrane region" description="Helical" evidence="6">
    <location>
        <begin position="177"/>
        <end position="195"/>
    </location>
</feature>
<evidence type="ECO:0000256" key="4">
    <source>
        <dbReference type="ARBA" id="ARBA00022989"/>
    </source>
</evidence>
<gene>
    <name evidence="8" type="ORF">FGO68_gene1592</name>
</gene>
<keyword evidence="4 6" id="KW-1133">Transmembrane helix</keyword>
<evidence type="ECO:0000256" key="3">
    <source>
        <dbReference type="ARBA" id="ARBA00022729"/>
    </source>
</evidence>
<evidence type="ECO:0000313" key="9">
    <source>
        <dbReference type="Proteomes" id="UP000785679"/>
    </source>
</evidence>
<dbReference type="PANTHER" id="PTHR43220">
    <property type="match status" value="1"/>
</dbReference>
<dbReference type="GO" id="GO:0016020">
    <property type="term" value="C:membrane"/>
    <property type="evidence" value="ECO:0007669"/>
    <property type="project" value="UniProtKB-SubCell"/>
</dbReference>
<dbReference type="InterPro" id="IPR045014">
    <property type="entry name" value="TM41A/B"/>
</dbReference>
<protein>
    <recommendedName>
        <fullName evidence="7">VTT domain-containing protein</fullName>
    </recommendedName>
</protein>
<evidence type="ECO:0000313" key="8">
    <source>
        <dbReference type="EMBL" id="TNV87026.1"/>
    </source>
</evidence>
<comment type="subcellular location">
    <subcellularLocation>
        <location evidence="1">Membrane</location>
        <topology evidence="1">Multi-pass membrane protein</topology>
    </subcellularLocation>
</comment>
<dbReference type="Proteomes" id="UP000785679">
    <property type="component" value="Unassembled WGS sequence"/>
</dbReference>
<feature type="domain" description="VTT" evidence="7">
    <location>
        <begin position="86"/>
        <end position="197"/>
    </location>
</feature>
<keyword evidence="2 6" id="KW-0812">Transmembrane</keyword>
<evidence type="ECO:0000259" key="7">
    <source>
        <dbReference type="Pfam" id="PF09335"/>
    </source>
</evidence>
<feature type="transmembrane region" description="Helical" evidence="6">
    <location>
        <begin position="216"/>
        <end position="233"/>
    </location>
</feature>
<proteinExistence type="predicted"/>
<accession>A0A8J8P7M7</accession>
<dbReference type="AlphaFoldDB" id="A0A8J8P7M7"/>
<dbReference type="OrthoDB" id="310003at2759"/>
<dbReference type="EMBL" id="RRYP01000667">
    <property type="protein sequence ID" value="TNV87026.1"/>
    <property type="molecule type" value="Genomic_DNA"/>
</dbReference>
<dbReference type="InterPro" id="IPR032816">
    <property type="entry name" value="VTT_dom"/>
</dbReference>
<dbReference type="Pfam" id="PF09335">
    <property type="entry name" value="VTT_dom"/>
    <property type="match status" value="1"/>
</dbReference>
<comment type="caution">
    <text evidence="8">The sequence shown here is derived from an EMBL/GenBank/DDBJ whole genome shotgun (WGS) entry which is preliminary data.</text>
</comment>